<accession>A0ABR0M6X4</accession>
<sequence length="131" mass="14258">MATFAQYAMVASEEALHDAGWRPETAEDLEATGVYVGSGIGNFEDVYETSIAYDKGGYKKVSPLFVPRLLINLAAGHISMRFGFKVGLPSRAICNRSRLERGQITRQPQPAPPAPMPSGMHLDSLLSAMQM</sequence>
<name>A0ABR0M6X4_9PEZI</name>
<evidence type="ECO:0000313" key="5">
    <source>
        <dbReference type="Proteomes" id="UP001357485"/>
    </source>
</evidence>
<dbReference type="Pfam" id="PF00109">
    <property type="entry name" value="ketoacyl-synt"/>
    <property type="match status" value="1"/>
</dbReference>
<evidence type="ECO:0000259" key="3">
    <source>
        <dbReference type="Pfam" id="PF00109"/>
    </source>
</evidence>
<reference evidence="4 5" key="1">
    <citation type="submission" date="2023-08" db="EMBL/GenBank/DDBJ databases">
        <title>Black Yeasts Isolated from many extreme environments.</title>
        <authorList>
            <person name="Coleine C."/>
            <person name="Stajich J.E."/>
            <person name="Selbmann L."/>
        </authorList>
    </citation>
    <scope>NUCLEOTIDE SEQUENCE [LARGE SCALE GENOMIC DNA]</scope>
    <source>
        <strain evidence="4 5">CCFEE 536</strain>
    </source>
</reference>
<dbReference type="GO" id="GO:0004315">
    <property type="term" value="F:3-oxoacyl-[acyl-carrier-protein] synthase activity"/>
    <property type="evidence" value="ECO:0007669"/>
    <property type="project" value="UniProtKB-EC"/>
</dbReference>
<evidence type="ECO:0000256" key="2">
    <source>
        <dbReference type="ARBA" id="ARBA00022679"/>
    </source>
</evidence>
<gene>
    <name evidence="4" type="primary">CEM1_1</name>
    <name evidence="4" type="ORF">LTR16_003613</name>
</gene>
<keyword evidence="2 4" id="KW-0808">Transferase</keyword>
<dbReference type="Proteomes" id="UP001357485">
    <property type="component" value="Unassembled WGS sequence"/>
</dbReference>
<dbReference type="InterPro" id="IPR014030">
    <property type="entry name" value="Ketoacyl_synth_N"/>
</dbReference>
<proteinExistence type="predicted"/>
<dbReference type="PANTHER" id="PTHR11712:SF336">
    <property type="entry name" value="3-OXOACYL-[ACYL-CARRIER-PROTEIN] SYNTHASE, MITOCHONDRIAL"/>
    <property type="match status" value="1"/>
</dbReference>
<evidence type="ECO:0000313" key="4">
    <source>
        <dbReference type="EMBL" id="KAK5287811.1"/>
    </source>
</evidence>
<dbReference type="InterPro" id="IPR000794">
    <property type="entry name" value="Beta-ketoacyl_synthase"/>
</dbReference>
<keyword evidence="4" id="KW-0012">Acyltransferase</keyword>
<feature type="domain" description="Beta-ketoacyl synthase-like N-terminal" evidence="3">
    <location>
        <begin position="1"/>
        <end position="85"/>
    </location>
</feature>
<dbReference type="InterPro" id="IPR016039">
    <property type="entry name" value="Thiolase-like"/>
</dbReference>
<dbReference type="Gene3D" id="3.40.47.10">
    <property type="match status" value="1"/>
</dbReference>
<evidence type="ECO:0000256" key="1">
    <source>
        <dbReference type="ARBA" id="ARBA00013191"/>
    </source>
</evidence>
<dbReference type="SUPFAM" id="SSF53901">
    <property type="entry name" value="Thiolase-like"/>
    <property type="match status" value="1"/>
</dbReference>
<dbReference type="EC" id="2.3.1.41" evidence="1"/>
<keyword evidence="5" id="KW-1185">Reference proteome</keyword>
<organism evidence="4 5">
    <name type="scientific">Cryomyces antarcticus</name>
    <dbReference type="NCBI Taxonomy" id="329879"/>
    <lineage>
        <taxon>Eukaryota</taxon>
        <taxon>Fungi</taxon>
        <taxon>Dikarya</taxon>
        <taxon>Ascomycota</taxon>
        <taxon>Pezizomycotina</taxon>
        <taxon>Dothideomycetes</taxon>
        <taxon>Dothideomycetes incertae sedis</taxon>
        <taxon>Cryomyces</taxon>
    </lineage>
</organism>
<dbReference type="PANTHER" id="PTHR11712">
    <property type="entry name" value="POLYKETIDE SYNTHASE-RELATED"/>
    <property type="match status" value="1"/>
</dbReference>
<dbReference type="EMBL" id="JAVRRA010000397">
    <property type="protein sequence ID" value="KAK5287811.1"/>
    <property type="molecule type" value="Genomic_DNA"/>
</dbReference>
<comment type="caution">
    <text evidence="4">The sequence shown here is derived from an EMBL/GenBank/DDBJ whole genome shotgun (WGS) entry which is preliminary data.</text>
</comment>
<protein>
    <recommendedName>
        <fullName evidence="1">beta-ketoacyl-[acyl-carrier-protein] synthase I</fullName>
        <ecNumber evidence="1">2.3.1.41</ecNumber>
    </recommendedName>
</protein>